<keyword evidence="14" id="KW-1185">Reference proteome</keyword>
<keyword evidence="5 12" id="KW-0418">Kinase</keyword>
<dbReference type="Proteomes" id="UP000596742">
    <property type="component" value="Unassembled WGS sequence"/>
</dbReference>
<feature type="region of interest" description="Disordered" evidence="10">
    <location>
        <begin position="1"/>
        <end position="60"/>
    </location>
</feature>
<keyword evidence="6" id="KW-0067">ATP-binding</keyword>
<evidence type="ECO:0000256" key="4">
    <source>
        <dbReference type="ARBA" id="ARBA00022741"/>
    </source>
</evidence>
<evidence type="ECO:0000256" key="7">
    <source>
        <dbReference type="ARBA" id="ARBA00023137"/>
    </source>
</evidence>
<organism evidence="12">
    <name type="scientific">Mytilus galloprovincialis</name>
    <name type="common">Mediterranean mussel</name>
    <dbReference type="NCBI Taxonomy" id="29158"/>
    <lineage>
        <taxon>Eukaryota</taxon>
        <taxon>Metazoa</taxon>
        <taxon>Spiralia</taxon>
        <taxon>Lophotrochozoa</taxon>
        <taxon>Mollusca</taxon>
        <taxon>Bivalvia</taxon>
        <taxon>Autobranchia</taxon>
        <taxon>Pteriomorphia</taxon>
        <taxon>Mytilida</taxon>
        <taxon>Mytiloidea</taxon>
        <taxon>Mytilidae</taxon>
        <taxon>Mytilinae</taxon>
        <taxon>Mytilus</taxon>
    </lineage>
</organism>
<evidence type="ECO:0000256" key="5">
    <source>
        <dbReference type="ARBA" id="ARBA00022777"/>
    </source>
</evidence>
<protein>
    <recommendedName>
        <fullName evidence="9">mitogen-activated protein kinase kinase</fullName>
        <ecNumber evidence="9">2.7.12.2</ecNumber>
    </recommendedName>
</protein>
<dbReference type="EC" id="2.7.12.2" evidence="9"/>
<dbReference type="OrthoDB" id="10252354at2759"/>
<feature type="domain" description="Protein kinase" evidence="11">
    <location>
        <begin position="80"/>
        <end position="341"/>
    </location>
</feature>
<reference evidence="12" key="1">
    <citation type="journal article" date="2015" name="Fish Shellfish Immunol.">
        <title>An updated molecular basis for mussel immunity.</title>
        <authorList>
            <person name="Gerdol M."/>
            <person name="Venier P."/>
        </authorList>
    </citation>
    <scope>NUCLEOTIDE SEQUENCE</scope>
</reference>
<dbReference type="GO" id="GO:0051403">
    <property type="term" value="P:stress-activated MAPK cascade"/>
    <property type="evidence" value="ECO:0007669"/>
    <property type="project" value="TreeGrafter"/>
</dbReference>
<dbReference type="SUPFAM" id="SSF56112">
    <property type="entry name" value="Protein kinase-like (PK-like)"/>
    <property type="match status" value="1"/>
</dbReference>
<keyword evidence="4" id="KW-0547">Nucleotide-binding</keyword>
<dbReference type="InterPro" id="IPR000719">
    <property type="entry name" value="Prot_kinase_dom"/>
</dbReference>
<dbReference type="PANTHER" id="PTHR48013">
    <property type="entry name" value="DUAL SPECIFICITY MITOGEN-ACTIVATED PROTEIN KINASE KINASE 5-RELATED"/>
    <property type="match status" value="1"/>
</dbReference>
<gene>
    <name evidence="13" type="ORF">MGAL_10B034566</name>
</gene>
<feature type="compositionally biased region" description="Pro residues" evidence="10">
    <location>
        <begin position="48"/>
        <end position="57"/>
    </location>
</feature>
<dbReference type="FunFam" id="1.10.510.10:FF:000158">
    <property type="entry name" value="Dual specificity mitogen-activated protein kinase kinase 6"/>
    <property type="match status" value="1"/>
</dbReference>
<dbReference type="PROSITE" id="PS00108">
    <property type="entry name" value="PROTEIN_KINASE_ST"/>
    <property type="match status" value="1"/>
</dbReference>
<keyword evidence="3 13" id="KW-0808">Transferase</keyword>
<dbReference type="InterPro" id="IPR008271">
    <property type="entry name" value="Ser/Thr_kinase_AS"/>
</dbReference>
<dbReference type="EMBL" id="UYJE01000341">
    <property type="protein sequence ID" value="VDH92418.1"/>
    <property type="molecule type" value="Genomic_DNA"/>
</dbReference>
<keyword evidence="7" id="KW-0829">Tyrosine-protein kinase</keyword>
<dbReference type="Pfam" id="PF00069">
    <property type="entry name" value="Pkinase"/>
    <property type="match status" value="1"/>
</dbReference>
<evidence type="ECO:0000313" key="13">
    <source>
        <dbReference type="EMBL" id="VDH92418.1"/>
    </source>
</evidence>
<evidence type="ECO:0000256" key="6">
    <source>
        <dbReference type="ARBA" id="ARBA00022840"/>
    </source>
</evidence>
<name>A0A0C5PIY5_MYTGA</name>
<dbReference type="GO" id="GO:0004713">
    <property type="term" value="F:protein tyrosine kinase activity"/>
    <property type="evidence" value="ECO:0007669"/>
    <property type="project" value="UniProtKB-KW"/>
</dbReference>
<keyword evidence="1" id="KW-0723">Serine/threonine-protein kinase</keyword>
<evidence type="ECO:0000256" key="8">
    <source>
        <dbReference type="ARBA" id="ARBA00038035"/>
    </source>
</evidence>
<dbReference type="GO" id="GO:0004708">
    <property type="term" value="F:MAP kinase kinase activity"/>
    <property type="evidence" value="ECO:0007669"/>
    <property type="project" value="UniProtKB-EC"/>
</dbReference>
<evidence type="ECO:0000256" key="3">
    <source>
        <dbReference type="ARBA" id="ARBA00022679"/>
    </source>
</evidence>
<evidence type="ECO:0000256" key="1">
    <source>
        <dbReference type="ARBA" id="ARBA00022527"/>
    </source>
</evidence>
<reference evidence="13" key="2">
    <citation type="submission" date="2018-11" db="EMBL/GenBank/DDBJ databases">
        <authorList>
            <person name="Alioto T."/>
            <person name="Alioto T."/>
        </authorList>
    </citation>
    <scope>NUCLEOTIDE SEQUENCE</scope>
</reference>
<dbReference type="Gene3D" id="3.30.200.20">
    <property type="entry name" value="Phosphorylase Kinase, domain 1"/>
    <property type="match status" value="1"/>
</dbReference>
<dbReference type="PANTHER" id="PTHR48013:SF11">
    <property type="entry name" value="LICORNE"/>
    <property type="match status" value="1"/>
</dbReference>
<evidence type="ECO:0000313" key="12">
    <source>
        <dbReference type="EMBL" id="AJQ21545.1"/>
    </source>
</evidence>
<evidence type="ECO:0000256" key="9">
    <source>
        <dbReference type="ARBA" id="ARBA00038999"/>
    </source>
</evidence>
<evidence type="ECO:0000256" key="10">
    <source>
        <dbReference type="SAM" id="MobiDB-lite"/>
    </source>
</evidence>
<dbReference type="FunFam" id="3.30.200.20:FF:000126">
    <property type="entry name" value="Dual specificity mitogen-activated protein kinase kinase 4"/>
    <property type="match status" value="1"/>
</dbReference>
<evidence type="ECO:0000313" key="14">
    <source>
        <dbReference type="Proteomes" id="UP000596742"/>
    </source>
</evidence>
<sequence length="370" mass="41504">MMANPIQVNVPGTMGGVPRVSPTQVNNKARGGRKLRVPPGLKIHSPNLEPPKSPVPPRNLDSKATIKINDKQFEIEASDLQLIQNLGRGAFGIVDKMMHRPSGAIVAVKRITVTVNNEEQKRLLMDLDVSMRSGSCPYTVQFYGALFREGDVWICMEVMDTSLDKFYKKIYEDGQHIPETVLAIITFSVVKALHYLKTELKVMHRDVKPSNILINKVAQVKICDFGISGQLVDSVAKTQDAGCKPYMAPERINPKEGQTGYDIKADVWSLGITMIELATGSFPYKKWNTPFEQLKQVVQDPPPKLPSGQFSSEFEDFITCCLHKDVQQRANYTELLEHPFVKKGETTDFDITKYVEGVFEKYGDLNEQPS</sequence>
<dbReference type="PROSITE" id="PS50011">
    <property type="entry name" value="PROTEIN_KINASE_DOM"/>
    <property type="match status" value="1"/>
</dbReference>
<comment type="similarity">
    <text evidence="8">Belongs to the protein kinase superfamily. STE Ser/Thr protein kinase family. MAP kinase kinase subfamily.</text>
</comment>
<dbReference type="GO" id="GO:0004674">
    <property type="term" value="F:protein serine/threonine kinase activity"/>
    <property type="evidence" value="ECO:0007669"/>
    <property type="project" value="UniProtKB-KW"/>
</dbReference>
<evidence type="ECO:0000259" key="11">
    <source>
        <dbReference type="PROSITE" id="PS50011"/>
    </source>
</evidence>
<dbReference type="SMART" id="SM00220">
    <property type="entry name" value="S_TKc"/>
    <property type="match status" value="1"/>
</dbReference>
<dbReference type="InterPro" id="IPR011009">
    <property type="entry name" value="Kinase-like_dom_sf"/>
</dbReference>
<accession>A0A0C5PIY5</accession>
<evidence type="ECO:0000256" key="2">
    <source>
        <dbReference type="ARBA" id="ARBA00022553"/>
    </source>
</evidence>
<dbReference type="EMBL" id="KP713434">
    <property type="protein sequence ID" value="AJQ21545.1"/>
    <property type="molecule type" value="mRNA"/>
</dbReference>
<dbReference type="Gene3D" id="1.10.510.10">
    <property type="entry name" value="Transferase(Phosphotransferase) domain 1"/>
    <property type="match status" value="1"/>
</dbReference>
<dbReference type="GO" id="GO:0005524">
    <property type="term" value="F:ATP binding"/>
    <property type="evidence" value="ECO:0007669"/>
    <property type="project" value="UniProtKB-KW"/>
</dbReference>
<dbReference type="SMR" id="A0A0C5PIY5"/>
<proteinExistence type="evidence at transcript level"/>
<keyword evidence="2" id="KW-0597">Phosphoprotein</keyword>
<dbReference type="AlphaFoldDB" id="A0A0C5PIY5"/>